<dbReference type="EMBL" id="GBXM01022742">
    <property type="protein sequence ID" value="JAH85835.1"/>
    <property type="molecule type" value="Transcribed_RNA"/>
</dbReference>
<organism evidence="1">
    <name type="scientific">Anguilla anguilla</name>
    <name type="common">European freshwater eel</name>
    <name type="synonym">Muraena anguilla</name>
    <dbReference type="NCBI Taxonomy" id="7936"/>
    <lineage>
        <taxon>Eukaryota</taxon>
        <taxon>Metazoa</taxon>
        <taxon>Chordata</taxon>
        <taxon>Craniata</taxon>
        <taxon>Vertebrata</taxon>
        <taxon>Euteleostomi</taxon>
        <taxon>Actinopterygii</taxon>
        <taxon>Neopterygii</taxon>
        <taxon>Teleostei</taxon>
        <taxon>Anguilliformes</taxon>
        <taxon>Anguillidae</taxon>
        <taxon>Anguilla</taxon>
    </lineage>
</organism>
<proteinExistence type="predicted"/>
<reference evidence="1" key="2">
    <citation type="journal article" date="2015" name="Fish Shellfish Immunol.">
        <title>Early steps in the European eel (Anguilla anguilla)-Vibrio vulnificus interaction in the gills: Role of the RtxA13 toxin.</title>
        <authorList>
            <person name="Callol A."/>
            <person name="Pajuelo D."/>
            <person name="Ebbesson L."/>
            <person name="Teles M."/>
            <person name="MacKenzie S."/>
            <person name="Amaro C."/>
        </authorList>
    </citation>
    <scope>NUCLEOTIDE SEQUENCE</scope>
</reference>
<protein>
    <submittedName>
        <fullName evidence="1">Uncharacterized protein</fullName>
    </submittedName>
</protein>
<evidence type="ECO:0000313" key="1">
    <source>
        <dbReference type="EMBL" id="JAH85835.1"/>
    </source>
</evidence>
<accession>A0A0E9W8F4</accession>
<name>A0A0E9W8F4_ANGAN</name>
<sequence>MRRKTIPFHLQQHEQSTSFLFQEVHTAGCHWGLHTNGFEQSRVSQG</sequence>
<dbReference type="AlphaFoldDB" id="A0A0E9W8F4"/>
<reference evidence="1" key="1">
    <citation type="submission" date="2014-11" db="EMBL/GenBank/DDBJ databases">
        <authorList>
            <person name="Amaro Gonzalez C."/>
        </authorList>
    </citation>
    <scope>NUCLEOTIDE SEQUENCE</scope>
</reference>